<evidence type="ECO:0000313" key="2">
    <source>
        <dbReference type="Proteomes" id="UP000004028"/>
    </source>
</evidence>
<organism evidence="1 2">
    <name type="scientific">Methanobrevibacter smithii DSM 2374</name>
    <dbReference type="NCBI Taxonomy" id="521002"/>
    <lineage>
        <taxon>Archaea</taxon>
        <taxon>Methanobacteriati</taxon>
        <taxon>Methanobacteriota</taxon>
        <taxon>Methanomada group</taxon>
        <taxon>Methanobacteria</taxon>
        <taxon>Methanobacteriales</taxon>
        <taxon>Methanobacteriaceae</taxon>
        <taxon>Methanobrevibacter</taxon>
    </lineage>
</organism>
<name>D2ZQZ2_METSM</name>
<dbReference type="HOGENOM" id="CLU_2299393_0_0_2"/>
<evidence type="ECO:0000313" key="1">
    <source>
        <dbReference type="EMBL" id="EFC93689.1"/>
    </source>
</evidence>
<dbReference type="Proteomes" id="UP000004028">
    <property type="component" value="Unassembled WGS sequence"/>
</dbReference>
<gene>
    <name evidence="1" type="ORF">METSMIF1_03275</name>
</gene>
<comment type="caution">
    <text evidence="1">The sequence shown here is derived from an EMBL/GenBank/DDBJ whole genome shotgun (WGS) entry which is preliminary data.</text>
</comment>
<sequence length="100" mass="11629">MIIHNHLFFKNYKNSKVLFYNNKNLKIIYGNTAAKTNNIVPTTNLYLFSSNVPAIISKTPKNPNITGKICENKVIPVKAIFYHYYTYCLFNYIKIFVVLS</sequence>
<protein>
    <submittedName>
        <fullName evidence="1">Uncharacterized protein</fullName>
    </submittedName>
</protein>
<accession>D2ZQZ2</accession>
<dbReference type="EMBL" id="ABYV02000006">
    <property type="protein sequence ID" value="EFC93689.1"/>
    <property type="molecule type" value="Genomic_DNA"/>
</dbReference>
<reference evidence="1 2" key="1">
    <citation type="submission" date="2010-01" db="EMBL/GenBank/DDBJ databases">
        <authorList>
            <person name="Weinstock G."/>
            <person name="Sodergren E."/>
            <person name="Clifton S."/>
            <person name="Fulton L."/>
            <person name="Fulton B."/>
            <person name="Courtney L."/>
            <person name="Fronick C."/>
            <person name="Harrison M."/>
            <person name="Strong C."/>
            <person name="Farmer C."/>
            <person name="Delahaunty K."/>
            <person name="Markovic C."/>
            <person name="Hall O."/>
            <person name="Minx P."/>
            <person name="Tomlinson C."/>
            <person name="Mitreva M."/>
            <person name="Nelson J."/>
            <person name="Hou S."/>
            <person name="Wollam A."/>
            <person name="Pepin K.H."/>
            <person name="Johnson M."/>
            <person name="Bhonagiri V."/>
            <person name="Nash W.E."/>
            <person name="Warren W."/>
            <person name="Chinwalla A."/>
            <person name="Mardis E.R."/>
            <person name="Wilson R.K."/>
        </authorList>
    </citation>
    <scope>NUCLEOTIDE SEQUENCE [LARGE SCALE GENOMIC DNA]</scope>
    <source>
        <strain evidence="1 2">DSM 2374</strain>
    </source>
</reference>
<dbReference type="AlphaFoldDB" id="D2ZQZ2"/>
<proteinExistence type="predicted"/>